<keyword evidence="2" id="KW-1185">Reference proteome</keyword>
<dbReference type="Proteomes" id="UP000187609">
    <property type="component" value="Unassembled WGS sequence"/>
</dbReference>
<dbReference type="AlphaFoldDB" id="A0A314L1G3"/>
<protein>
    <submittedName>
        <fullName evidence="1">Uncharacterized protein</fullName>
    </submittedName>
</protein>
<organism evidence="1 2">
    <name type="scientific">Nicotiana attenuata</name>
    <name type="common">Coyote tobacco</name>
    <dbReference type="NCBI Taxonomy" id="49451"/>
    <lineage>
        <taxon>Eukaryota</taxon>
        <taxon>Viridiplantae</taxon>
        <taxon>Streptophyta</taxon>
        <taxon>Embryophyta</taxon>
        <taxon>Tracheophyta</taxon>
        <taxon>Spermatophyta</taxon>
        <taxon>Magnoliopsida</taxon>
        <taxon>eudicotyledons</taxon>
        <taxon>Gunneridae</taxon>
        <taxon>Pentapetalae</taxon>
        <taxon>asterids</taxon>
        <taxon>lamiids</taxon>
        <taxon>Solanales</taxon>
        <taxon>Solanaceae</taxon>
        <taxon>Nicotianoideae</taxon>
        <taxon>Nicotianeae</taxon>
        <taxon>Nicotiana</taxon>
    </lineage>
</organism>
<comment type="caution">
    <text evidence="1">The sequence shown here is derived from an EMBL/GenBank/DDBJ whole genome shotgun (WGS) entry which is preliminary data.</text>
</comment>
<gene>
    <name evidence="1" type="ORF">A4A49_02737</name>
</gene>
<dbReference type="Gramene" id="OIT35332">
    <property type="protein sequence ID" value="OIT35332"/>
    <property type="gene ID" value="A4A49_02737"/>
</dbReference>
<sequence length="127" mass="13498">MAGARGWGRGRGHGRPRKVRIVAFRRSVGARIKGDGTPKTATTASPVQMAEEIRSVEVGSTSSASGIPKKLVMTEPMKNTTEVIPQRNVEVKAVQANETVIPVQANEMIPVQKSAERVAEIANPVGA</sequence>
<name>A0A314L1G3_NICAT</name>
<evidence type="ECO:0000313" key="2">
    <source>
        <dbReference type="Proteomes" id="UP000187609"/>
    </source>
</evidence>
<dbReference type="EMBL" id="MJEQ01000576">
    <property type="protein sequence ID" value="OIT35332.1"/>
    <property type="molecule type" value="Genomic_DNA"/>
</dbReference>
<proteinExistence type="predicted"/>
<reference evidence="1" key="1">
    <citation type="submission" date="2016-11" db="EMBL/GenBank/DDBJ databases">
        <title>The genome of Nicotiana attenuata.</title>
        <authorList>
            <person name="Xu S."/>
            <person name="Brockmoeller T."/>
            <person name="Gaquerel E."/>
            <person name="Navarro A."/>
            <person name="Kuhl H."/>
            <person name="Gase K."/>
            <person name="Ling Z."/>
            <person name="Zhou W."/>
            <person name="Kreitzer C."/>
            <person name="Stanke M."/>
            <person name="Tang H."/>
            <person name="Lyons E."/>
            <person name="Pandey P."/>
            <person name="Pandey S.P."/>
            <person name="Timmermann B."/>
            <person name="Baldwin I.T."/>
        </authorList>
    </citation>
    <scope>NUCLEOTIDE SEQUENCE [LARGE SCALE GENOMIC DNA]</scope>
    <source>
        <strain evidence="1">UT</strain>
    </source>
</reference>
<evidence type="ECO:0000313" key="1">
    <source>
        <dbReference type="EMBL" id="OIT35332.1"/>
    </source>
</evidence>
<accession>A0A314L1G3</accession>